<protein>
    <submittedName>
        <fullName evidence="4">Uncharacterized protein</fullName>
    </submittedName>
</protein>
<evidence type="ECO:0000256" key="1">
    <source>
        <dbReference type="SAM" id="MobiDB-lite"/>
    </source>
</evidence>
<accession>A0A6J5SS56</accession>
<feature type="region of interest" description="Disordered" evidence="1">
    <location>
        <begin position="1"/>
        <end position="20"/>
    </location>
</feature>
<evidence type="ECO:0000313" key="2">
    <source>
        <dbReference type="EMBL" id="CAB4177628.1"/>
    </source>
</evidence>
<name>A0A6J5SS56_9CAUD</name>
<evidence type="ECO:0000313" key="4">
    <source>
        <dbReference type="EMBL" id="CAB4218080.1"/>
    </source>
</evidence>
<evidence type="ECO:0000313" key="3">
    <source>
        <dbReference type="EMBL" id="CAB4200231.1"/>
    </source>
</evidence>
<dbReference type="EMBL" id="LR797299">
    <property type="protein sequence ID" value="CAB4200231.1"/>
    <property type="molecule type" value="Genomic_DNA"/>
</dbReference>
<dbReference type="EMBL" id="LR796956">
    <property type="protein sequence ID" value="CAB4177628.1"/>
    <property type="molecule type" value="Genomic_DNA"/>
</dbReference>
<organism evidence="4">
    <name type="scientific">uncultured Caudovirales phage</name>
    <dbReference type="NCBI Taxonomy" id="2100421"/>
    <lineage>
        <taxon>Viruses</taxon>
        <taxon>Duplodnaviria</taxon>
        <taxon>Heunggongvirae</taxon>
        <taxon>Uroviricota</taxon>
        <taxon>Caudoviricetes</taxon>
        <taxon>Peduoviridae</taxon>
        <taxon>Maltschvirus</taxon>
        <taxon>Maltschvirus maltsch</taxon>
    </lineage>
</organism>
<feature type="compositionally biased region" description="Acidic residues" evidence="1">
    <location>
        <begin position="1"/>
        <end position="14"/>
    </location>
</feature>
<dbReference type="EMBL" id="LR797467">
    <property type="protein sequence ID" value="CAB4218080.1"/>
    <property type="molecule type" value="Genomic_DNA"/>
</dbReference>
<reference evidence="4" key="1">
    <citation type="submission" date="2020-05" db="EMBL/GenBank/DDBJ databases">
        <authorList>
            <person name="Chiriac C."/>
            <person name="Salcher M."/>
            <person name="Ghai R."/>
            <person name="Kavagutti S V."/>
        </authorList>
    </citation>
    <scope>NUCLEOTIDE SEQUENCE</scope>
</reference>
<proteinExistence type="predicted"/>
<gene>
    <name evidence="2" type="ORF">UFOVP1005_35</name>
    <name evidence="3" type="ORF">UFOVP1344_35</name>
    <name evidence="4" type="ORF">UFOVP1602_5</name>
</gene>
<sequence length="82" mass="8820">MSDQSEGVEGDVESPDSQKISVLVRKGEKPFPSVECPRCGKAAAWQGVPFYRAGGHLFITYACVEDDGCGSVGSRPLRESQE</sequence>